<evidence type="ECO:0008006" key="3">
    <source>
        <dbReference type="Google" id="ProtNLM"/>
    </source>
</evidence>
<accession>A0A6B8MPN7</accession>
<dbReference type="Gene3D" id="2.60.40.1090">
    <property type="entry name" value="Fimbrial-type adhesion domain"/>
    <property type="match status" value="1"/>
</dbReference>
<protein>
    <recommendedName>
        <fullName evidence="3">Fimbrial protein</fullName>
    </recommendedName>
</protein>
<dbReference type="InterPro" id="IPR036937">
    <property type="entry name" value="Adhesion_dom_fimbrial_sf"/>
</dbReference>
<evidence type="ECO:0000313" key="2">
    <source>
        <dbReference type="Proteomes" id="UP000427108"/>
    </source>
</evidence>
<name>A0A6B8MPN7_KLEOX</name>
<dbReference type="AlphaFoldDB" id="A0A6B8MPN7"/>
<gene>
    <name evidence="1" type="ORF">GJ746_03080</name>
</gene>
<dbReference type="Proteomes" id="UP000427108">
    <property type="component" value="Chromosome"/>
</dbReference>
<dbReference type="EMBL" id="CP046115">
    <property type="protein sequence ID" value="QGN36343.1"/>
    <property type="molecule type" value="Genomic_DNA"/>
</dbReference>
<evidence type="ECO:0000313" key="1">
    <source>
        <dbReference type="EMBL" id="QGN36343.1"/>
    </source>
</evidence>
<proteinExistence type="predicted"/>
<sequence length="104" mass="10810">MSEPSITFAFGTIKKEDASGASETRDVGVMCVGKNINYTLSTTPVKIILSNNLEAKITVDGAELGKTFTGSDGVNKHSMTVTLSGTPDSAGAFSGTAVMRVTYI</sequence>
<dbReference type="RefSeq" id="WP_154678883.1">
    <property type="nucleotide sequence ID" value="NZ_CP046115.1"/>
</dbReference>
<reference evidence="1 2" key="1">
    <citation type="submission" date="2019-11" db="EMBL/GenBank/DDBJ databases">
        <title>Isolation and Application of One Kind of P-Hydroxybenzoic Acid Degrading Bacterium in Mitigating Cropping Obstacle of Cucumber.</title>
        <authorList>
            <person name="Wu F."/>
            <person name="An Y."/>
        </authorList>
    </citation>
    <scope>NUCLEOTIDE SEQUENCE [LARGE SCALE GENOMIC DNA]</scope>
    <source>
        <strain evidence="1 2">P620</strain>
    </source>
</reference>
<organism evidence="1 2">
    <name type="scientific">Klebsiella oxytoca</name>
    <dbReference type="NCBI Taxonomy" id="571"/>
    <lineage>
        <taxon>Bacteria</taxon>
        <taxon>Pseudomonadati</taxon>
        <taxon>Pseudomonadota</taxon>
        <taxon>Gammaproteobacteria</taxon>
        <taxon>Enterobacterales</taxon>
        <taxon>Enterobacteriaceae</taxon>
        <taxon>Klebsiella/Raoultella group</taxon>
        <taxon>Klebsiella</taxon>
    </lineage>
</organism>
<dbReference type="GO" id="GO:0009289">
    <property type="term" value="C:pilus"/>
    <property type="evidence" value="ECO:0007669"/>
    <property type="project" value="InterPro"/>
</dbReference>
<dbReference type="GO" id="GO:0007155">
    <property type="term" value="P:cell adhesion"/>
    <property type="evidence" value="ECO:0007669"/>
    <property type="project" value="InterPro"/>
</dbReference>